<evidence type="ECO:0000313" key="2">
    <source>
        <dbReference type="EMBL" id="KAF5402276.1"/>
    </source>
</evidence>
<reference evidence="2" key="1">
    <citation type="submission" date="2019-05" db="EMBL/GenBank/DDBJ databases">
        <title>Annotation for the trematode Paragonimus heterotremus.</title>
        <authorList>
            <person name="Choi Y.-J."/>
        </authorList>
    </citation>
    <scope>NUCLEOTIDE SEQUENCE</scope>
    <source>
        <strain evidence="2">LC</strain>
    </source>
</reference>
<accession>A0A8J4WIP7</accession>
<dbReference type="OrthoDB" id="6239008at2759"/>
<comment type="caution">
    <text evidence="2">The sequence shown here is derived from an EMBL/GenBank/DDBJ whole genome shotgun (WGS) entry which is preliminary data.</text>
</comment>
<keyword evidence="3" id="KW-1185">Reference proteome</keyword>
<dbReference type="EMBL" id="LUCH01001916">
    <property type="protein sequence ID" value="KAF5402276.1"/>
    <property type="molecule type" value="Genomic_DNA"/>
</dbReference>
<evidence type="ECO:0000256" key="1">
    <source>
        <dbReference type="SAM" id="MobiDB-lite"/>
    </source>
</evidence>
<protein>
    <submittedName>
        <fullName evidence="2">Uncharacterized protein</fullName>
    </submittedName>
</protein>
<feature type="region of interest" description="Disordered" evidence="1">
    <location>
        <begin position="1"/>
        <end position="20"/>
    </location>
</feature>
<gene>
    <name evidence="2" type="ORF">PHET_04394</name>
</gene>
<feature type="region of interest" description="Disordered" evidence="1">
    <location>
        <begin position="77"/>
        <end position="99"/>
    </location>
</feature>
<evidence type="ECO:0000313" key="3">
    <source>
        <dbReference type="Proteomes" id="UP000748531"/>
    </source>
</evidence>
<proteinExistence type="predicted"/>
<dbReference type="Proteomes" id="UP000748531">
    <property type="component" value="Unassembled WGS sequence"/>
</dbReference>
<dbReference type="AlphaFoldDB" id="A0A8J4WIP7"/>
<name>A0A8J4WIP7_9TREM</name>
<sequence length="99" mass="11575">MGEAPDWRAEASERRRQREREIDVERRWQKVMDRDGEGAPEWLKEAALRKKAMQTKDSDVPPWMKEVKLINKELARKITETDQPGETNARKAEAGQSIE</sequence>
<organism evidence="2 3">
    <name type="scientific">Paragonimus heterotremus</name>
    <dbReference type="NCBI Taxonomy" id="100268"/>
    <lineage>
        <taxon>Eukaryota</taxon>
        <taxon>Metazoa</taxon>
        <taxon>Spiralia</taxon>
        <taxon>Lophotrochozoa</taxon>
        <taxon>Platyhelminthes</taxon>
        <taxon>Trematoda</taxon>
        <taxon>Digenea</taxon>
        <taxon>Plagiorchiida</taxon>
        <taxon>Troglotremata</taxon>
        <taxon>Troglotrematidae</taxon>
        <taxon>Paragonimus</taxon>
    </lineage>
</organism>